<protein>
    <submittedName>
        <fullName evidence="7">Nitroreductase</fullName>
    </submittedName>
</protein>
<organism evidence="7 8">
    <name type="scientific">Methanothermobacter thermautotrophicus</name>
    <name type="common">Methanobacterium thermoformicicum</name>
    <dbReference type="NCBI Taxonomy" id="145262"/>
    <lineage>
        <taxon>Archaea</taxon>
        <taxon>Methanobacteriati</taxon>
        <taxon>Methanobacteriota</taxon>
        <taxon>Methanomada group</taxon>
        <taxon>Methanobacteria</taxon>
        <taxon>Methanobacteriales</taxon>
        <taxon>Methanobacteriaceae</taxon>
        <taxon>Methanothermobacter</taxon>
    </lineage>
</organism>
<comment type="caution">
    <text evidence="7">The sequence shown here is derived from an EMBL/GenBank/DDBJ whole genome shotgun (WGS) entry which is preliminary data.</text>
</comment>
<dbReference type="SUPFAM" id="SSF55469">
    <property type="entry name" value="FMN-dependent nitroreductase-like"/>
    <property type="match status" value="1"/>
</dbReference>
<reference evidence="7" key="1">
    <citation type="submission" date="2018-06" db="EMBL/GenBank/DDBJ databases">
        <title>Draft genome sequence of Methanothermobacter thermautotrophicus Strain WHS, a thermophilic, hydrogenotrophic methanogen isolated from Washburn Hot Springs in Yellowstone National Park, USA.</title>
        <authorList>
            <person name="Mckay L.J."/>
            <person name="Klingelsmith K."/>
            <person name="Inskeep W.P."/>
            <person name="Fields M.W."/>
        </authorList>
    </citation>
    <scope>NUCLEOTIDE SEQUENCE</scope>
    <source>
        <strain evidence="7">WHS</strain>
    </source>
</reference>
<evidence type="ECO:0000256" key="1">
    <source>
        <dbReference type="ARBA" id="ARBA00001917"/>
    </source>
</evidence>
<dbReference type="Gene3D" id="3.40.109.10">
    <property type="entry name" value="NADH Oxidase"/>
    <property type="match status" value="1"/>
</dbReference>
<proteinExistence type="inferred from homology"/>
<evidence type="ECO:0000313" key="7">
    <source>
        <dbReference type="EMBL" id="MBE2900429.1"/>
    </source>
</evidence>
<accession>A0A842YM19</accession>
<feature type="domain" description="Putative nitroreductase TM1586" evidence="6">
    <location>
        <begin position="3"/>
        <end position="210"/>
    </location>
</feature>
<dbReference type="AlphaFoldDB" id="A0A842YM19"/>
<evidence type="ECO:0000256" key="3">
    <source>
        <dbReference type="ARBA" id="ARBA00022630"/>
    </source>
</evidence>
<dbReference type="InterPro" id="IPR000415">
    <property type="entry name" value="Nitroreductase-like"/>
</dbReference>
<keyword evidence="4" id="KW-0288">FMN</keyword>
<dbReference type="OrthoDB" id="287850at2157"/>
<dbReference type="Pfam" id="PF14512">
    <property type="entry name" value="TM1586_NiRdase"/>
    <property type="match status" value="1"/>
</dbReference>
<name>A0A842YM19_METTF</name>
<dbReference type="RefSeq" id="WP_192962152.1">
    <property type="nucleotide sequence ID" value="NZ_QKOF01000006.1"/>
</dbReference>
<dbReference type="PANTHER" id="PTHR43673">
    <property type="entry name" value="NAD(P)H NITROREDUCTASE YDGI-RELATED"/>
    <property type="match status" value="1"/>
</dbReference>
<evidence type="ECO:0000256" key="4">
    <source>
        <dbReference type="ARBA" id="ARBA00022643"/>
    </source>
</evidence>
<keyword evidence="5" id="KW-0560">Oxidoreductase</keyword>
<comment type="similarity">
    <text evidence="2">Belongs to the nitroreductase family.</text>
</comment>
<evidence type="ECO:0000256" key="2">
    <source>
        <dbReference type="ARBA" id="ARBA00007118"/>
    </source>
</evidence>
<evidence type="ECO:0000259" key="6">
    <source>
        <dbReference type="Pfam" id="PF14512"/>
    </source>
</evidence>
<dbReference type="PANTHER" id="PTHR43673:SF2">
    <property type="entry name" value="NITROREDUCTASE"/>
    <property type="match status" value="1"/>
</dbReference>
<dbReference type="EMBL" id="QKOF01000006">
    <property type="protein sequence ID" value="MBE2900429.1"/>
    <property type="molecule type" value="Genomic_DNA"/>
</dbReference>
<keyword evidence="3" id="KW-0285">Flavoprotein</keyword>
<evidence type="ECO:0000313" key="8">
    <source>
        <dbReference type="Proteomes" id="UP000646659"/>
    </source>
</evidence>
<gene>
    <name evidence="7" type="ORF">DNK57_06440</name>
</gene>
<dbReference type="Gene3D" id="3.40.109.30">
    <property type="entry name" value="putative nitroreductase (tm1586), domain 2"/>
    <property type="match status" value="1"/>
</dbReference>
<comment type="cofactor">
    <cofactor evidence="1">
        <name>FMN</name>
        <dbReference type="ChEBI" id="CHEBI:58210"/>
    </cofactor>
</comment>
<dbReference type="Proteomes" id="UP000646659">
    <property type="component" value="Unassembled WGS sequence"/>
</dbReference>
<dbReference type="InterPro" id="IPR029478">
    <property type="entry name" value="TM1586_NiRdase"/>
</dbReference>
<evidence type="ECO:0000256" key="5">
    <source>
        <dbReference type="ARBA" id="ARBA00023002"/>
    </source>
</evidence>
<sequence>MKELYPFIFRRKSTRKYRGPASEDELREIEDHLGKLEPLLEDVDTEFRVLGREDVKTRMQPPAPHYIAAFSDGDPGKTNVGFMLQQMDLRISGMGLGSCWQGIPRLRDHVKSDLDFVILLAFGAAAEPVHREHSEFKRKPLSEITEIKGMDDILEAVRLAPSAVNNQPWYLTGGNGKIHAYCRIQNPLKRRLVGRWNPIDMGIALAHLRISLEYHGYRSEFRVLDDVDELKDYTYTGTFIYGAENGQ</sequence>
<dbReference type="GO" id="GO:0016491">
    <property type="term" value="F:oxidoreductase activity"/>
    <property type="evidence" value="ECO:0007669"/>
    <property type="project" value="UniProtKB-KW"/>
</dbReference>